<evidence type="ECO:0000313" key="1">
    <source>
        <dbReference type="EMBL" id="EAR16655.1"/>
    </source>
</evidence>
<accession>A4CI97</accession>
<gene>
    <name evidence="1" type="ordered locus">RB2501_07135</name>
</gene>
<dbReference type="STRING" id="313596.RB2501_07135"/>
<reference evidence="1 2" key="1">
    <citation type="journal article" date="2009" name="J. Bacteriol.">
        <title>Complete genome sequence of Robiginitalea biformata HTCC2501.</title>
        <authorList>
            <person name="Oh H.M."/>
            <person name="Giovannoni S.J."/>
            <person name="Lee K."/>
            <person name="Ferriera S."/>
            <person name="Johnson J."/>
            <person name="Cho J.C."/>
        </authorList>
    </citation>
    <scope>NUCLEOTIDE SEQUENCE [LARGE SCALE GENOMIC DNA]</scope>
    <source>
        <strain evidence="2">ATCC BAA-864 / HTCC2501 / KCTC 12146</strain>
    </source>
</reference>
<dbReference type="AlphaFoldDB" id="A4CI97"/>
<dbReference type="KEGG" id="rbi:RB2501_07135"/>
<organism evidence="1 2">
    <name type="scientific">Robiginitalea biformata (strain ATCC BAA-864 / DSM 15991 / KCTC 12146 / HTCC2501)</name>
    <dbReference type="NCBI Taxonomy" id="313596"/>
    <lineage>
        <taxon>Bacteria</taxon>
        <taxon>Pseudomonadati</taxon>
        <taxon>Bacteroidota</taxon>
        <taxon>Flavobacteriia</taxon>
        <taxon>Flavobacteriales</taxon>
        <taxon>Flavobacteriaceae</taxon>
        <taxon>Robiginitalea</taxon>
    </lineage>
</organism>
<dbReference type="Proteomes" id="UP000009049">
    <property type="component" value="Chromosome"/>
</dbReference>
<protein>
    <submittedName>
        <fullName evidence="1">Uncharacterized protein</fullName>
    </submittedName>
</protein>
<evidence type="ECO:0000313" key="2">
    <source>
        <dbReference type="Proteomes" id="UP000009049"/>
    </source>
</evidence>
<dbReference type="RefSeq" id="WP_015753412.1">
    <property type="nucleotide sequence ID" value="NC_013222.1"/>
</dbReference>
<proteinExistence type="predicted"/>
<sequence length="108" mass="12487">MEFGVITQSTFEKVNDNGQMLLEVFYMGDAPGNACTVYIYSFDEHFYLIPDWGEGYGPAKSFEEALQWDGFDYASLDFKMISDTLSESTLRRIEDDFRNRMKQKSADC</sequence>
<dbReference type="HOGENOM" id="CLU_2194962_0_0_10"/>
<keyword evidence="2" id="KW-1185">Reference proteome</keyword>
<dbReference type="EMBL" id="CP001712">
    <property type="protein sequence ID" value="EAR16655.1"/>
    <property type="molecule type" value="Genomic_DNA"/>
</dbReference>
<name>A4CI97_ROBBH</name>